<evidence type="ECO:0000313" key="4">
    <source>
        <dbReference type="Proteomes" id="UP000759103"/>
    </source>
</evidence>
<dbReference type="Pfam" id="PF23914">
    <property type="entry name" value="TPR_CcmH_CycH"/>
    <property type="match status" value="1"/>
</dbReference>
<dbReference type="InterPro" id="IPR011990">
    <property type="entry name" value="TPR-like_helical_dom_sf"/>
</dbReference>
<organism evidence="3 4">
    <name type="scientific">Sphingomonas citri</name>
    <dbReference type="NCBI Taxonomy" id="2862499"/>
    <lineage>
        <taxon>Bacteria</taxon>
        <taxon>Pseudomonadati</taxon>
        <taxon>Pseudomonadota</taxon>
        <taxon>Alphaproteobacteria</taxon>
        <taxon>Sphingomonadales</taxon>
        <taxon>Sphingomonadaceae</taxon>
        <taxon>Sphingomonas</taxon>
    </lineage>
</organism>
<keyword evidence="4" id="KW-1185">Reference proteome</keyword>
<keyword evidence="1" id="KW-0802">TPR repeat</keyword>
<feature type="repeat" description="TPR" evidence="1">
    <location>
        <begin position="51"/>
        <end position="84"/>
    </location>
</feature>
<name>A0ABS7BMG7_9SPHN</name>
<reference evidence="3 4" key="1">
    <citation type="submission" date="2021-07" db="EMBL/GenBank/DDBJ databases">
        <title>Sphingomonas sp.</title>
        <authorList>
            <person name="Feng G."/>
            <person name="Li J."/>
            <person name="Pan M."/>
        </authorList>
    </citation>
    <scope>NUCLEOTIDE SEQUENCE [LARGE SCALE GENOMIC DNA]</scope>
    <source>
        <strain evidence="3 4">RRHST34</strain>
    </source>
</reference>
<feature type="domain" description="Cytochrome c-type biogenesis protein H TPR" evidence="2">
    <location>
        <begin position="36"/>
        <end position="154"/>
    </location>
</feature>
<dbReference type="PANTHER" id="PTHR12558:SF13">
    <property type="entry name" value="CELL DIVISION CYCLE PROTEIN 27 HOMOLOG"/>
    <property type="match status" value="1"/>
</dbReference>
<evidence type="ECO:0000313" key="3">
    <source>
        <dbReference type="EMBL" id="MBW6530822.1"/>
    </source>
</evidence>
<dbReference type="Gene3D" id="1.25.40.10">
    <property type="entry name" value="Tetratricopeptide repeat domain"/>
    <property type="match status" value="3"/>
</dbReference>
<dbReference type="EMBL" id="JAHXZN010000002">
    <property type="protein sequence ID" value="MBW6530822.1"/>
    <property type="molecule type" value="Genomic_DNA"/>
</dbReference>
<sequence length="461" mass="50135">MLTLIALAACRAPEERAARYAGMYEAALAGNDPWTARLAMQRALAADDSNPQYWAALGRVQLTLGDYAGAYAAFVRANELDRSNANVIQTLADLAALSGRVEDARRYANQVLLLLPSDPAPQATLGFVALHDRDFDTALKRAETVLASRPEDSNATILKARALASSGDPDASLKLLTAFTAAHPRDGAALDTMVTVARRFNRLPSLAAAREKLVALRPHDAAGRVAYAETLYALGQHDQARALTERLVRGGDYGDSLVDVLALWRRYEPRDWSVPTARALAAAATPRDRLRYAYFLMLTGAADAAESLVAPLAKPPVTAANASVLALLAQIRATQGRDSEAESLLNQVLAFDQSNVVALRARTDLYLRTGRGRQAVFDAQKLVAEKTRAPDDRVRLARAYRQAGQPQLAENALRGGLQDIPADPLLYGELRKYLVATGRSDELDELGQQFVEQQRLARLQW</sequence>
<dbReference type="PROSITE" id="PS50005">
    <property type="entry name" value="TPR"/>
    <property type="match status" value="1"/>
</dbReference>
<evidence type="ECO:0000259" key="2">
    <source>
        <dbReference type="Pfam" id="PF23914"/>
    </source>
</evidence>
<gene>
    <name evidence="3" type="ORF">KZ820_08750</name>
</gene>
<proteinExistence type="predicted"/>
<accession>A0ABS7BMG7</accession>
<dbReference type="Proteomes" id="UP000759103">
    <property type="component" value="Unassembled WGS sequence"/>
</dbReference>
<dbReference type="SMART" id="SM00028">
    <property type="entry name" value="TPR"/>
    <property type="match status" value="5"/>
</dbReference>
<evidence type="ECO:0000256" key="1">
    <source>
        <dbReference type="PROSITE-ProRule" id="PRU00339"/>
    </source>
</evidence>
<dbReference type="InterPro" id="IPR056413">
    <property type="entry name" value="TPR_CcmH_CycH"/>
</dbReference>
<dbReference type="PANTHER" id="PTHR12558">
    <property type="entry name" value="CELL DIVISION CYCLE 16,23,27"/>
    <property type="match status" value="1"/>
</dbReference>
<dbReference type="RefSeq" id="WP_219748268.1">
    <property type="nucleotide sequence ID" value="NZ_JAHXZN010000002.1"/>
</dbReference>
<protein>
    <submittedName>
        <fullName evidence="3">Tetratricopeptide repeat protein</fullName>
    </submittedName>
</protein>
<dbReference type="SUPFAM" id="SSF48452">
    <property type="entry name" value="TPR-like"/>
    <property type="match status" value="3"/>
</dbReference>
<dbReference type="InterPro" id="IPR019734">
    <property type="entry name" value="TPR_rpt"/>
</dbReference>
<comment type="caution">
    <text evidence="3">The sequence shown here is derived from an EMBL/GenBank/DDBJ whole genome shotgun (WGS) entry which is preliminary data.</text>
</comment>